<evidence type="ECO:0000256" key="8">
    <source>
        <dbReference type="SAM" id="Phobius"/>
    </source>
</evidence>
<keyword evidence="5" id="KW-0521">NADP</keyword>
<reference evidence="9" key="1">
    <citation type="submission" date="2014-11" db="EMBL/GenBank/DDBJ databases">
        <authorList>
            <person name="Otto D Thomas"/>
            <person name="Naeem Raeece"/>
        </authorList>
    </citation>
    <scope>NUCLEOTIDE SEQUENCE</scope>
</reference>
<evidence type="ECO:0000256" key="4">
    <source>
        <dbReference type="ARBA" id="ARBA00022827"/>
    </source>
</evidence>
<gene>
    <name evidence="9" type="ORF">Cvel_22702</name>
</gene>
<dbReference type="PANTHER" id="PTHR46091">
    <property type="entry name" value="BLR7054 PROTEIN"/>
    <property type="match status" value="1"/>
</dbReference>
<evidence type="ECO:0000256" key="5">
    <source>
        <dbReference type="ARBA" id="ARBA00022857"/>
    </source>
</evidence>
<feature type="region of interest" description="Disordered" evidence="7">
    <location>
        <begin position="242"/>
        <end position="319"/>
    </location>
</feature>
<keyword evidence="2" id="KW-0285">Flavoprotein</keyword>
<accession>A0A0G4GP33</accession>
<organism evidence="9">
    <name type="scientific">Chromera velia CCMP2878</name>
    <dbReference type="NCBI Taxonomy" id="1169474"/>
    <lineage>
        <taxon>Eukaryota</taxon>
        <taxon>Sar</taxon>
        <taxon>Alveolata</taxon>
        <taxon>Colpodellida</taxon>
        <taxon>Chromeraceae</taxon>
        <taxon>Chromera</taxon>
    </lineage>
</organism>
<evidence type="ECO:0000256" key="2">
    <source>
        <dbReference type="ARBA" id="ARBA00022630"/>
    </source>
</evidence>
<dbReference type="SUPFAM" id="SSF51905">
    <property type="entry name" value="FAD/NAD(P)-binding domain"/>
    <property type="match status" value="1"/>
</dbReference>
<feature type="region of interest" description="Disordered" evidence="7">
    <location>
        <begin position="454"/>
        <end position="475"/>
    </location>
</feature>
<evidence type="ECO:0000256" key="3">
    <source>
        <dbReference type="ARBA" id="ARBA00022729"/>
    </source>
</evidence>
<keyword evidence="8" id="KW-0812">Transmembrane</keyword>
<dbReference type="Pfam" id="PF13450">
    <property type="entry name" value="NAD_binding_8"/>
    <property type="match status" value="1"/>
</dbReference>
<protein>
    <recommendedName>
        <fullName evidence="10">Amine oxidase domain-containing protein</fullName>
    </recommendedName>
</protein>
<dbReference type="InterPro" id="IPR036188">
    <property type="entry name" value="FAD/NAD-bd_sf"/>
</dbReference>
<dbReference type="Gene3D" id="3.50.50.60">
    <property type="entry name" value="FAD/NAD(P)-binding domain"/>
    <property type="match status" value="2"/>
</dbReference>
<evidence type="ECO:0000256" key="7">
    <source>
        <dbReference type="SAM" id="MobiDB-lite"/>
    </source>
</evidence>
<name>A0A0G4GP33_9ALVE</name>
<sequence>MPPPFDTIVVGSGIGGLTAASLLSQMGHRVLLIEQHNALGGCTNTFRRCIQGVTCEFDTGLHYVASTFADPVHRTGAIMRLVSDSAPFVDLGSPYDRVLFPATATREQPPNSCAPFPNPDSYDFVPGAGPLTEAITSRLDPTWVYPELRTRLAEWFRLLETVDRSIVPHFLAKALPAPLAAICFRSASDRFYSFGNIPTGAAMRAIIVDGVPAASILSRPENFAASHLAGPPADKLQAARDATKQLQQKKVLDGAPAPKLGGESSACGLKDPQPLAGGLGREETAETETELPLPPPACGGATRQETAQVQEGFDSKKPAAERETLQRVLGILTHPIGDYACQPRASSLTAHSLTAQYYMNGAAYTASATEAIAAGARRVIERAGGRVLTSTAVTSLLTNDDGHVVGVRAHTPKAVVTLPYRCGSATVAESHIQSAGVPLCRPVVRASPEILDVDGIPTGATGSDESNRGKGTGAADPQAAVEFEVQADRVVSAVGVYNTFLKLLPEDHPAARRFEAEHAARPSMGHIYLFVALQGDAASLNLPPVNCWYINGYDVDAAFDSYWKDPLSTRPPTVYFGFPCTKDPTWASRYPGISNCILISDGDFEWFQRWRPGGGRGLQSDSELRAEYAKVKARLSETLLSILIEKMPQLREKVIWTELATPLSDERFLFAHRGGSYGSRCTVDYFAPGSRTFLMRGDTIVPGLFQAGADAWCPSVAGAMYGGVLGACKVLGFFGSVRLFGRVLAAQVAAVQERAVEEGKSPPIAPLAALVALRQSGLLPSGFSLAGGMVRLTAALVCAFGVAVMAFVAYTFQNET</sequence>
<comment type="similarity">
    <text evidence="1">Belongs to the carotenoid/retinoid oxidoreductase family. CrtISO subfamily.</text>
</comment>
<dbReference type="AlphaFoldDB" id="A0A0G4GP33"/>
<dbReference type="InterPro" id="IPR052206">
    <property type="entry name" value="Retinol_saturase"/>
</dbReference>
<dbReference type="EMBL" id="CDMZ01001393">
    <property type="protein sequence ID" value="CEM31935.1"/>
    <property type="molecule type" value="Genomic_DNA"/>
</dbReference>
<keyword evidence="3" id="KW-0732">Signal</keyword>
<evidence type="ECO:0000256" key="1">
    <source>
        <dbReference type="ARBA" id="ARBA00005855"/>
    </source>
</evidence>
<evidence type="ECO:0000313" key="9">
    <source>
        <dbReference type="EMBL" id="CEM31935.1"/>
    </source>
</evidence>
<proteinExistence type="inferred from homology"/>
<dbReference type="PANTHER" id="PTHR46091:SF3">
    <property type="entry name" value="AMINE OXIDASE DOMAIN-CONTAINING PROTEIN"/>
    <property type="match status" value="1"/>
</dbReference>
<dbReference type="VEuPathDB" id="CryptoDB:Cvel_22702"/>
<feature type="transmembrane region" description="Helical" evidence="8">
    <location>
        <begin position="789"/>
        <end position="812"/>
    </location>
</feature>
<keyword evidence="6" id="KW-0520">NAD</keyword>
<keyword evidence="8" id="KW-0472">Membrane</keyword>
<evidence type="ECO:0000256" key="6">
    <source>
        <dbReference type="ARBA" id="ARBA00023027"/>
    </source>
</evidence>
<keyword evidence="8" id="KW-1133">Transmembrane helix</keyword>
<keyword evidence="4" id="KW-0274">FAD</keyword>
<evidence type="ECO:0008006" key="10">
    <source>
        <dbReference type="Google" id="ProtNLM"/>
    </source>
</evidence>